<dbReference type="SUPFAM" id="SSF55729">
    <property type="entry name" value="Acyl-CoA N-acyltransferases (Nat)"/>
    <property type="match status" value="1"/>
</dbReference>
<evidence type="ECO:0000259" key="1">
    <source>
        <dbReference type="PROSITE" id="PS51186"/>
    </source>
</evidence>
<feature type="domain" description="N-acetyltransferase" evidence="1">
    <location>
        <begin position="4"/>
        <end position="167"/>
    </location>
</feature>
<dbReference type="GO" id="GO:0005840">
    <property type="term" value="C:ribosome"/>
    <property type="evidence" value="ECO:0007669"/>
    <property type="project" value="UniProtKB-KW"/>
</dbReference>
<proteinExistence type="predicted"/>
<comment type="caution">
    <text evidence="3">The sequence shown here is derived from an EMBL/GenBank/DDBJ whole genome shotgun (WGS) entry which is preliminary data.</text>
</comment>
<protein>
    <submittedName>
        <fullName evidence="3">GNAT family N-acetyltransferase</fullName>
    </submittedName>
    <submittedName>
        <fullName evidence="2">Ribosomal protein S18 acetylase RimI-like enzyme</fullName>
    </submittedName>
</protein>
<dbReference type="CDD" id="cd04301">
    <property type="entry name" value="NAT_SF"/>
    <property type="match status" value="1"/>
</dbReference>
<keyword evidence="3" id="KW-0808">Transferase</keyword>
<dbReference type="PROSITE" id="PS51186">
    <property type="entry name" value="GNAT"/>
    <property type="match status" value="1"/>
</dbReference>
<dbReference type="InterPro" id="IPR000182">
    <property type="entry name" value="GNAT_dom"/>
</dbReference>
<name>A0A7Y4L0E3_9ACTN</name>
<keyword evidence="4" id="KW-1185">Reference proteome</keyword>
<gene>
    <name evidence="2" type="ORF">HNR71_001403</name>
    <name evidence="3" type="ORF">HPO96_17420</name>
</gene>
<dbReference type="RefSeq" id="WP_171674484.1">
    <property type="nucleotide sequence ID" value="NZ_BAAAGT010000001.1"/>
</dbReference>
<dbReference type="EMBL" id="JACHKF010000001">
    <property type="protein sequence ID" value="MBB6565766.1"/>
    <property type="molecule type" value="Genomic_DNA"/>
</dbReference>
<accession>A0A7Y4L0E3</accession>
<dbReference type="EMBL" id="JABJRC010000003">
    <property type="protein sequence ID" value="NOL42028.1"/>
    <property type="molecule type" value="Genomic_DNA"/>
</dbReference>
<evidence type="ECO:0000313" key="3">
    <source>
        <dbReference type="EMBL" id="NOL42028.1"/>
    </source>
</evidence>
<dbReference type="GO" id="GO:0016747">
    <property type="term" value="F:acyltransferase activity, transferring groups other than amino-acyl groups"/>
    <property type="evidence" value="ECO:0007669"/>
    <property type="project" value="InterPro"/>
</dbReference>
<evidence type="ECO:0000313" key="5">
    <source>
        <dbReference type="Proteomes" id="UP000553957"/>
    </source>
</evidence>
<dbReference type="Proteomes" id="UP000553957">
    <property type="component" value="Unassembled WGS sequence"/>
</dbReference>
<reference evidence="2 5" key="2">
    <citation type="submission" date="2020-08" db="EMBL/GenBank/DDBJ databases">
        <title>Sequencing the genomes of 1000 actinobacteria strains.</title>
        <authorList>
            <person name="Klenk H.-P."/>
        </authorList>
    </citation>
    <scope>NUCLEOTIDE SEQUENCE [LARGE SCALE GENOMIC DNA]</scope>
    <source>
        <strain evidence="2 5">DSM 15626</strain>
    </source>
</reference>
<sequence>MTTYHIRAAGEEDVEAVLALRRHAEDWLREAGIEQWTKSAYGARVIKGWIGAGSTFVVSTDQGEIVASLSLDAGDPDFWTPEELKEPALYLYKFIIRSDHRGSGLGDILLDWSGYRSEMAGALWLRLDCWRDNKGLHKYYLDRGFHYLTTRTHPTRMSGALFERSAELRLATSSAATLIDHTFGGAEFPGGAARN</sequence>
<dbReference type="Gene3D" id="3.40.630.30">
    <property type="match status" value="1"/>
</dbReference>
<dbReference type="AlphaFoldDB" id="A0A7Y4L0E3"/>
<dbReference type="Pfam" id="PF00583">
    <property type="entry name" value="Acetyltransf_1"/>
    <property type="match status" value="1"/>
</dbReference>
<dbReference type="InterPro" id="IPR016181">
    <property type="entry name" value="Acyl_CoA_acyltransferase"/>
</dbReference>
<evidence type="ECO:0000313" key="4">
    <source>
        <dbReference type="Proteomes" id="UP000534306"/>
    </source>
</evidence>
<keyword evidence="2" id="KW-0687">Ribonucleoprotein</keyword>
<reference evidence="3 4" key="1">
    <citation type="submission" date="2020-05" db="EMBL/GenBank/DDBJ databases">
        <title>Genome sequence of Kribbella sandramycini ATCC 39419.</title>
        <authorList>
            <person name="Maclea K.S."/>
            <person name="Fair J.L."/>
        </authorList>
    </citation>
    <scope>NUCLEOTIDE SEQUENCE [LARGE SCALE GENOMIC DNA]</scope>
    <source>
        <strain evidence="3 4">ATCC 39419</strain>
    </source>
</reference>
<keyword evidence="2" id="KW-0689">Ribosomal protein</keyword>
<evidence type="ECO:0000313" key="2">
    <source>
        <dbReference type="EMBL" id="MBB6565766.1"/>
    </source>
</evidence>
<dbReference type="Proteomes" id="UP000534306">
    <property type="component" value="Unassembled WGS sequence"/>
</dbReference>
<organism evidence="3 4">
    <name type="scientific">Kribbella sandramycini</name>
    <dbReference type="NCBI Taxonomy" id="60450"/>
    <lineage>
        <taxon>Bacteria</taxon>
        <taxon>Bacillati</taxon>
        <taxon>Actinomycetota</taxon>
        <taxon>Actinomycetes</taxon>
        <taxon>Propionibacteriales</taxon>
        <taxon>Kribbellaceae</taxon>
        <taxon>Kribbella</taxon>
    </lineage>
</organism>